<comment type="subcellular location">
    <subcellularLocation>
        <location evidence="1">Cell membrane</location>
        <topology evidence="1">Multi-pass membrane protein</topology>
    </subcellularLocation>
</comment>
<organism evidence="9">
    <name type="scientific">marine sediment metagenome</name>
    <dbReference type="NCBI Taxonomy" id="412755"/>
    <lineage>
        <taxon>unclassified sequences</taxon>
        <taxon>metagenomes</taxon>
        <taxon>ecological metagenomes</taxon>
    </lineage>
</organism>
<dbReference type="Pfam" id="PF02386">
    <property type="entry name" value="TrkH"/>
    <property type="match status" value="1"/>
</dbReference>
<dbReference type="EMBL" id="LAZR01000026">
    <property type="protein sequence ID" value="KKO03477.1"/>
    <property type="molecule type" value="Genomic_DNA"/>
</dbReference>
<dbReference type="AlphaFoldDB" id="A0A0F9XVR0"/>
<dbReference type="GO" id="GO:0005886">
    <property type="term" value="C:plasma membrane"/>
    <property type="evidence" value="ECO:0007669"/>
    <property type="project" value="UniProtKB-SubCell"/>
</dbReference>
<dbReference type="Gene3D" id="1.20.120.350">
    <property type="entry name" value="Voltage-gated potassium channels. Chain C"/>
    <property type="match status" value="1"/>
</dbReference>
<feature type="transmembrane region" description="Helical" evidence="8">
    <location>
        <begin position="16"/>
        <end position="36"/>
    </location>
</feature>
<feature type="transmembrane region" description="Helical" evidence="8">
    <location>
        <begin position="145"/>
        <end position="165"/>
    </location>
</feature>
<gene>
    <name evidence="9" type="ORF">LCGC14_0094010</name>
</gene>
<evidence type="ECO:0000256" key="1">
    <source>
        <dbReference type="ARBA" id="ARBA00004651"/>
    </source>
</evidence>
<dbReference type="InterPro" id="IPR027359">
    <property type="entry name" value="Volt_channel_dom_sf"/>
</dbReference>
<dbReference type="PANTHER" id="PTHR32024:SF1">
    <property type="entry name" value="KTR SYSTEM POTASSIUM UPTAKE PROTEIN B"/>
    <property type="match status" value="1"/>
</dbReference>
<protein>
    <recommendedName>
        <fullName evidence="10">Ktr system potassium uptake protein B</fullName>
    </recommendedName>
</protein>
<feature type="transmembrane region" description="Helical" evidence="8">
    <location>
        <begin position="400"/>
        <end position="419"/>
    </location>
</feature>
<evidence type="ECO:0000256" key="5">
    <source>
        <dbReference type="ARBA" id="ARBA00022989"/>
    </source>
</evidence>
<evidence type="ECO:0000256" key="4">
    <source>
        <dbReference type="ARBA" id="ARBA00022692"/>
    </source>
</evidence>
<keyword evidence="5 8" id="KW-1133">Transmembrane helix</keyword>
<dbReference type="PANTHER" id="PTHR32024">
    <property type="entry name" value="TRK SYSTEM POTASSIUM UPTAKE PROTEIN TRKG-RELATED"/>
    <property type="match status" value="1"/>
</dbReference>
<reference evidence="9" key="1">
    <citation type="journal article" date="2015" name="Nature">
        <title>Complex archaea that bridge the gap between prokaryotes and eukaryotes.</title>
        <authorList>
            <person name="Spang A."/>
            <person name="Saw J.H."/>
            <person name="Jorgensen S.L."/>
            <person name="Zaremba-Niedzwiedzka K."/>
            <person name="Martijn J."/>
            <person name="Lind A.E."/>
            <person name="van Eijk R."/>
            <person name="Schleper C."/>
            <person name="Guy L."/>
            <person name="Ettema T.J."/>
        </authorList>
    </citation>
    <scope>NUCLEOTIDE SEQUENCE</scope>
</reference>
<comment type="caution">
    <text evidence="9">The sequence shown here is derived from an EMBL/GenBank/DDBJ whole genome shotgun (WGS) entry which is preliminary data.</text>
</comment>
<feature type="transmembrane region" description="Helical" evidence="8">
    <location>
        <begin position="265"/>
        <end position="289"/>
    </location>
</feature>
<evidence type="ECO:0000256" key="2">
    <source>
        <dbReference type="ARBA" id="ARBA00022448"/>
    </source>
</evidence>
<evidence type="ECO:0000256" key="8">
    <source>
        <dbReference type="SAM" id="Phobius"/>
    </source>
</evidence>
<sequence>MILNKLSKPKAKYRKLVAVMNVLLAMTGLGAVVALVLEYGSDLSPTHERWVHNLQWVVLAVFVLDRFVRGWVAQRRRTYFRENWLDFALIAAVVAAIAIATNLRGSIRSAGTLYVLVAQAYIVLALILRGINLNMRLAGSGLPPAWLLVGSFAVLAAVGSGLLMLPAATPGPDSDHYRPIDYMDALFTSVSATCVTGLVVRDTGQDFTLFGQVVILVLIQLGGLGMMLFGTALAMAVGKSLSLRSSAAVGEMLAVDTVGRVGRTMWFVIVTTLALEALGALMFYGMFTAPQGGQTLATGEAIWQSIFHSISSFCNAGFSLYGRNMMQGVPEGWPVALRDHWQIMGVMAPLIVLGGLGFPVLQELCRYAFQRGRRLLARWRSTIGSIQASTVRPLSLHAKIVLTTTLGLLVLGAAGLLLFESTGGGNAPRIGQHPLRTVHTAEPNDWQGLSLLRRVREVTFQSVTARTAGFNTIDMSELSQAGKLWMCGLMTIGGSPGGTAGGMKTVTFALLILAAVAALRRRKALEAFRRRIAVDAFQRAVAIAVLYAALVAVVTLLLSVAMRPGADVPLIDVLFEASSACGTVGLSTGLTERLTILGKSVIVGAMFIGRLGPLTLLLAMTARQRHVDYAYAAENVVIG</sequence>
<feature type="transmembrane region" description="Helical" evidence="8">
    <location>
        <begin position="341"/>
        <end position="361"/>
    </location>
</feature>
<accession>A0A0F9XVR0</accession>
<evidence type="ECO:0000256" key="6">
    <source>
        <dbReference type="ARBA" id="ARBA00023065"/>
    </source>
</evidence>
<feature type="transmembrane region" description="Helical" evidence="8">
    <location>
        <begin position="84"/>
        <end position="101"/>
    </location>
</feature>
<evidence type="ECO:0000256" key="7">
    <source>
        <dbReference type="ARBA" id="ARBA00023136"/>
    </source>
</evidence>
<feature type="transmembrane region" description="Helical" evidence="8">
    <location>
        <begin position="301"/>
        <end position="321"/>
    </location>
</feature>
<feature type="transmembrane region" description="Helical" evidence="8">
    <location>
        <begin position="113"/>
        <end position="133"/>
    </location>
</feature>
<keyword evidence="2" id="KW-0813">Transport</keyword>
<dbReference type="SUPFAM" id="SSF81324">
    <property type="entry name" value="Voltage-gated potassium channels"/>
    <property type="match status" value="1"/>
</dbReference>
<feature type="transmembrane region" description="Helical" evidence="8">
    <location>
        <begin position="213"/>
        <end position="237"/>
    </location>
</feature>
<proteinExistence type="predicted"/>
<feature type="transmembrane region" description="Helical" evidence="8">
    <location>
        <begin position="500"/>
        <end position="519"/>
    </location>
</feature>
<keyword evidence="6" id="KW-0406">Ion transport</keyword>
<feature type="transmembrane region" description="Helical" evidence="8">
    <location>
        <begin position="185"/>
        <end position="201"/>
    </location>
</feature>
<feature type="transmembrane region" description="Helical" evidence="8">
    <location>
        <begin position="56"/>
        <end position="72"/>
    </location>
</feature>
<evidence type="ECO:0008006" key="10">
    <source>
        <dbReference type="Google" id="ProtNLM"/>
    </source>
</evidence>
<evidence type="ECO:0000256" key="3">
    <source>
        <dbReference type="ARBA" id="ARBA00022475"/>
    </source>
</evidence>
<feature type="transmembrane region" description="Helical" evidence="8">
    <location>
        <begin position="540"/>
        <end position="562"/>
    </location>
</feature>
<keyword evidence="4 8" id="KW-0812">Transmembrane</keyword>
<name>A0A0F9XVR0_9ZZZZ</name>
<feature type="transmembrane region" description="Helical" evidence="8">
    <location>
        <begin position="596"/>
        <end position="619"/>
    </location>
</feature>
<dbReference type="GO" id="GO:0030001">
    <property type="term" value="P:metal ion transport"/>
    <property type="evidence" value="ECO:0007669"/>
    <property type="project" value="UniProtKB-ARBA"/>
</dbReference>
<keyword evidence="3" id="KW-1003">Cell membrane</keyword>
<evidence type="ECO:0000313" key="9">
    <source>
        <dbReference type="EMBL" id="KKO03477.1"/>
    </source>
</evidence>
<dbReference type="GO" id="GO:0008324">
    <property type="term" value="F:monoatomic cation transmembrane transporter activity"/>
    <property type="evidence" value="ECO:0007669"/>
    <property type="project" value="InterPro"/>
</dbReference>
<dbReference type="InterPro" id="IPR003445">
    <property type="entry name" value="Cat_transpt"/>
</dbReference>
<keyword evidence="7 8" id="KW-0472">Membrane</keyword>